<dbReference type="EMBL" id="DWUX01000186">
    <property type="protein sequence ID" value="HJD40407.1"/>
    <property type="molecule type" value="Genomic_DNA"/>
</dbReference>
<comment type="catalytic activity">
    <reaction evidence="1 5">
        <text>3-dehydroquinate = 3-dehydroshikimate + H2O</text>
        <dbReference type="Rhea" id="RHEA:21096"/>
        <dbReference type="ChEBI" id="CHEBI:15377"/>
        <dbReference type="ChEBI" id="CHEBI:16630"/>
        <dbReference type="ChEBI" id="CHEBI:32364"/>
        <dbReference type="EC" id="4.2.1.10"/>
    </reaction>
</comment>
<keyword evidence="5" id="KW-0028">Amino-acid biosynthesis</keyword>
<dbReference type="GO" id="GO:0009073">
    <property type="term" value="P:aromatic amino acid family biosynthetic process"/>
    <property type="evidence" value="ECO:0007669"/>
    <property type="project" value="UniProtKB-KW"/>
</dbReference>
<reference evidence="6" key="2">
    <citation type="submission" date="2021-04" db="EMBL/GenBank/DDBJ databases">
        <authorList>
            <person name="Gilroy R."/>
        </authorList>
    </citation>
    <scope>NUCLEOTIDE SEQUENCE</scope>
    <source>
        <strain evidence="6">ChiW19-6364</strain>
    </source>
</reference>
<feature type="active site" description="Schiff-base intermediate with substrate" evidence="5">
    <location>
        <position position="170"/>
    </location>
</feature>
<evidence type="ECO:0000256" key="2">
    <source>
        <dbReference type="ARBA" id="ARBA00023141"/>
    </source>
</evidence>
<feature type="binding site" evidence="5">
    <location>
        <position position="235"/>
    </location>
    <ligand>
        <name>3-dehydroquinate</name>
        <dbReference type="ChEBI" id="CHEBI:32364"/>
    </ligand>
</feature>
<dbReference type="NCBIfam" id="TIGR01093">
    <property type="entry name" value="aroD"/>
    <property type="match status" value="1"/>
</dbReference>
<comment type="similarity">
    <text evidence="5">Belongs to the type-I 3-dehydroquinase family.</text>
</comment>
<feature type="binding site" evidence="5">
    <location>
        <position position="82"/>
    </location>
    <ligand>
        <name>3-dehydroquinate</name>
        <dbReference type="ChEBI" id="CHEBI:32364"/>
    </ligand>
</feature>
<proteinExistence type="inferred from homology"/>
<gene>
    <name evidence="5 6" type="primary">aroD</name>
    <name evidence="6" type="ORF">H9913_10310</name>
</gene>
<evidence type="ECO:0000313" key="6">
    <source>
        <dbReference type="EMBL" id="HJD40407.1"/>
    </source>
</evidence>
<comment type="caution">
    <text evidence="5">Lacks conserved residue(s) required for the propagation of feature annotation.</text>
</comment>
<keyword evidence="2 5" id="KW-0057">Aromatic amino acid biosynthesis</keyword>
<dbReference type="Gene3D" id="3.20.20.70">
    <property type="entry name" value="Aldolase class I"/>
    <property type="match status" value="1"/>
</dbReference>
<evidence type="ECO:0000256" key="1">
    <source>
        <dbReference type="ARBA" id="ARBA00001864"/>
    </source>
</evidence>
<dbReference type="CDD" id="cd00502">
    <property type="entry name" value="DHQase_I"/>
    <property type="match status" value="1"/>
</dbReference>
<feature type="active site" description="Proton donor/acceptor" evidence="5">
    <location>
        <position position="143"/>
    </location>
</feature>
<comment type="function">
    <text evidence="5">Involved in the third step of the chorismate pathway, which leads to the biosynthesis of aromatic amino acids. Catalyzes the cis-dehydration of 3-dehydroquinate (DHQ) and introduces the first double bond of the aromatic ring to yield 3-dehydroshikimate.</text>
</comment>
<feature type="binding site" evidence="5">
    <location>
        <begin position="46"/>
        <end position="48"/>
    </location>
    <ligand>
        <name>3-dehydroquinate</name>
        <dbReference type="ChEBI" id="CHEBI:32364"/>
    </ligand>
</feature>
<dbReference type="HAMAP" id="MF_00214">
    <property type="entry name" value="AroD"/>
    <property type="match status" value="1"/>
</dbReference>
<dbReference type="SUPFAM" id="SSF51569">
    <property type="entry name" value="Aldolase"/>
    <property type="match status" value="1"/>
</dbReference>
<protein>
    <recommendedName>
        <fullName evidence="5">3-dehydroquinate dehydratase</fullName>
        <shortName evidence="5">3-dehydroquinase</shortName>
        <ecNumber evidence="5">4.2.1.10</ecNumber>
    </recommendedName>
    <alternativeName>
        <fullName evidence="5">Type I DHQase</fullName>
    </alternativeName>
    <alternativeName>
        <fullName evidence="5">Type I dehydroquinase</fullName>
        <shortName evidence="5">DHQ1</shortName>
    </alternativeName>
</protein>
<evidence type="ECO:0000313" key="7">
    <source>
        <dbReference type="Proteomes" id="UP000823850"/>
    </source>
</evidence>
<dbReference type="GO" id="GO:0008652">
    <property type="term" value="P:amino acid biosynthetic process"/>
    <property type="evidence" value="ECO:0007669"/>
    <property type="project" value="UniProtKB-KW"/>
</dbReference>
<reference evidence="6" key="1">
    <citation type="journal article" date="2021" name="PeerJ">
        <title>Extensive microbial diversity within the chicken gut microbiome revealed by metagenomics and culture.</title>
        <authorList>
            <person name="Gilroy R."/>
            <person name="Ravi A."/>
            <person name="Getino M."/>
            <person name="Pursley I."/>
            <person name="Horton D.L."/>
            <person name="Alikhan N.F."/>
            <person name="Baker D."/>
            <person name="Gharbi K."/>
            <person name="Hall N."/>
            <person name="Watson M."/>
            <person name="Adriaenssens E.M."/>
            <person name="Foster-Nyarko E."/>
            <person name="Jarju S."/>
            <person name="Secka A."/>
            <person name="Antonio M."/>
            <person name="Oren A."/>
            <person name="Chaudhuri R.R."/>
            <person name="La Ragione R."/>
            <person name="Hildebrand F."/>
            <person name="Pallen M.J."/>
        </authorList>
    </citation>
    <scope>NUCLEOTIDE SEQUENCE</scope>
    <source>
        <strain evidence="6">ChiW19-6364</strain>
    </source>
</reference>
<name>A0A9D2RB72_9FIRM</name>
<keyword evidence="3 5" id="KW-0456">Lyase</keyword>
<dbReference type="Proteomes" id="UP000823850">
    <property type="component" value="Unassembled WGS sequence"/>
</dbReference>
<feature type="binding site" evidence="5">
    <location>
        <position position="212"/>
    </location>
    <ligand>
        <name>3-dehydroquinate</name>
        <dbReference type="ChEBI" id="CHEBI:32364"/>
    </ligand>
</feature>
<keyword evidence="4 5" id="KW-0704">Schiff base</keyword>
<evidence type="ECO:0000256" key="5">
    <source>
        <dbReference type="HAMAP-Rule" id="MF_00214"/>
    </source>
</evidence>
<dbReference type="GO" id="GO:0003855">
    <property type="term" value="F:3-dehydroquinate dehydratase activity"/>
    <property type="evidence" value="ECO:0007669"/>
    <property type="project" value="UniProtKB-UniRule"/>
</dbReference>
<dbReference type="InterPro" id="IPR050146">
    <property type="entry name" value="Type-I_3-dehydroquinase"/>
</dbReference>
<dbReference type="GO" id="GO:0046279">
    <property type="term" value="P:3,4-dihydroxybenzoate biosynthetic process"/>
    <property type="evidence" value="ECO:0007669"/>
    <property type="project" value="UniProtKB-ARBA"/>
</dbReference>
<dbReference type="InterPro" id="IPR001381">
    <property type="entry name" value="DHquinase_I"/>
</dbReference>
<comment type="subunit">
    <text evidence="5">Homodimer.</text>
</comment>
<dbReference type="Pfam" id="PF01487">
    <property type="entry name" value="DHquinase_I"/>
    <property type="match status" value="1"/>
</dbReference>
<comment type="caution">
    <text evidence="6">The sequence shown here is derived from an EMBL/GenBank/DDBJ whole genome shotgun (WGS) entry which is preliminary data.</text>
</comment>
<accession>A0A9D2RB72</accession>
<dbReference type="EC" id="4.2.1.10" evidence="5"/>
<dbReference type="AlphaFoldDB" id="A0A9D2RB72"/>
<sequence>MKTVKVKEVEIGRGIPKICIPITGTTREEILLDVEEILKQKPDLAEWRADCYKEGENGEKVLEMLKTITDRLGQIPLLFTFRTAKEGGSRQISFEDYVKLLNLAAAAGLTDLVDVEVFFQKTSTPKLVKQLQDQGVKVVASNHHFEGTPSRTELVEILENLRESGADILKMAVMPKNFQDLLRLMEVTQEGREKYERPLITMSMGKIGFLSRICGEITGSAVTFAAGRNASAPGQGGAEPMRNILNSIHEILKDT</sequence>
<dbReference type="PANTHER" id="PTHR43699">
    <property type="entry name" value="3-DEHYDROQUINATE DEHYDRATASE"/>
    <property type="match status" value="1"/>
</dbReference>
<dbReference type="FunFam" id="3.20.20.70:FF:000047">
    <property type="entry name" value="3-dehydroquinate dehydratase"/>
    <property type="match status" value="1"/>
</dbReference>
<dbReference type="PANTHER" id="PTHR43699:SF1">
    <property type="entry name" value="3-DEHYDROQUINATE DEHYDRATASE"/>
    <property type="match status" value="1"/>
</dbReference>
<evidence type="ECO:0000256" key="3">
    <source>
        <dbReference type="ARBA" id="ARBA00023239"/>
    </source>
</evidence>
<feature type="binding site" evidence="5">
    <location>
        <position position="231"/>
    </location>
    <ligand>
        <name>3-dehydroquinate</name>
        <dbReference type="ChEBI" id="CHEBI:32364"/>
    </ligand>
</feature>
<dbReference type="GO" id="GO:0009423">
    <property type="term" value="P:chorismate biosynthetic process"/>
    <property type="evidence" value="ECO:0007669"/>
    <property type="project" value="UniProtKB-UniRule"/>
</dbReference>
<dbReference type="InterPro" id="IPR013785">
    <property type="entry name" value="Aldolase_TIM"/>
</dbReference>
<evidence type="ECO:0000256" key="4">
    <source>
        <dbReference type="ARBA" id="ARBA00023270"/>
    </source>
</evidence>
<comment type="pathway">
    <text evidence="5">Metabolic intermediate biosynthesis; chorismate biosynthesis; chorismate from D-erythrose 4-phosphate and phosphoenolpyruvate: step 3/7.</text>
</comment>
<organism evidence="6 7">
    <name type="scientific">Candidatus Blautia stercoripullorum</name>
    <dbReference type="NCBI Taxonomy" id="2838502"/>
    <lineage>
        <taxon>Bacteria</taxon>
        <taxon>Bacillati</taxon>
        <taxon>Bacillota</taxon>
        <taxon>Clostridia</taxon>
        <taxon>Lachnospirales</taxon>
        <taxon>Lachnospiraceae</taxon>
        <taxon>Blautia</taxon>
    </lineage>
</organism>